<comment type="subunit">
    <text evidence="4">Component of the exocyst complex.</text>
</comment>
<comment type="function">
    <text evidence="4">Component of the exocyst complex involved in the docking of exocytic vesicles with fusion sites on the plasma membrane.</text>
</comment>
<evidence type="ECO:0000256" key="4">
    <source>
        <dbReference type="RuleBase" id="RU365069"/>
    </source>
</evidence>
<reference evidence="8" key="1">
    <citation type="journal article" date="2014" name="Proc. Natl. Acad. Sci. U.S.A.">
        <title>Extensive sampling of basidiomycete genomes demonstrates inadequacy of the white-rot/brown-rot paradigm for wood decay fungi.</title>
        <authorList>
            <person name="Riley R."/>
            <person name="Salamov A.A."/>
            <person name="Brown D.W."/>
            <person name="Nagy L.G."/>
            <person name="Floudas D."/>
            <person name="Held B.W."/>
            <person name="Levasseur A."/>
            <person name="Lombard V."/>
            <person name="Morin E."/>
            <person name="Otillar R."/>
            <person name="Lindquist E.A."/>
            <person name="Sun H."/>
            <person name="LaButti K.M."/>
            <person name="Schmutz J."/>
            <person name="Jabbour D."/>
            <person name="Luo H."/>
            <person name="Baker S.E."/>
            <person name="Pisabarro A.G."/>
            <person name="Walton J.D."/>
            <person name="Blanchette R.A."/>
            <person name="Henrissat B."/>
            <person name="Martin F."/>
            <person name="Cullen D."/>
            <person name="Hibbett D.S."/>
            <person name="Grigoriev I.V."/>
        </authorList>
    </citation>
    <scope>NUCLEOTIDE SEQUENCE [LARGE SCALE GENOMIC DNA]</scope>
    <source>
        <strain evidence="8">PC15</strain>
    </source>
</reference>
<evidence type="ECO:0000313" key="7">
    <source>
        <dbReference type="EMBL" id="KDQ22378.1"/>
    </source>
</evidence>
<dbReference type="OrthoDB" id="26242at2759"/>
<dbReference type="PANTHER" id="PTHR13043:SF1">
    <property type="entry name" value="EXOCYST COMPLEX COMPONENT 2"/>
    <property type="match status" value="1"/>
</dbReference>
<feature type="domain" description="Exocyst complex component EXOC2/Sec5 N-terminal" evidence="6">
    <location>
        <begin position="49"/>
        <end position="854"/>
    </location>
</feature>
<evidence type="ECO:0000259" key="6">
    <source>
        <dbReference type="Pfam" id="PF15469"/>
    </source>
</evidence>
<dbReference type="GO" id="GO:0006893">
    <property type="term" value="P:Golgi to plasma membrane transport"/>
    <property type="evidence" value="ECO:0007669"/>
    <property type="project" value="UniProtKB-UniRule"/>
</dbReference>
<feature type="region of interest" description="Disordered" evidence="5">
    <location>
        <begin position="862"/>
        <end position="889"/>
    </location>
</feature>
<dbReference type="InterPro" id="IPR029175">
    <property type="entry name" value="EXOC2/Sec5"/>
</dbReference>
<dbReference type="GO" id="GO:0015031">
    <property type="term" value="P:protein transport"/>
    <property type="evidence" value="ECO:0007669"/>
    <property type="project" value="UniProtKB-KW"/>
</dbReference>
<evidence type="ECO:0000256" key="1">
    <source>
        <dbReference type="ARBA" id="ARBA00010578"/>
    </source>
</evidence>
<sequence length="889" mass="99442">MPGYKFDVDEATLLKAYKLSSLNPKRWEQIDQDTEDANETTQSGDLEGDVLGLGTRVNAKDLGPDSSEGITSKHFDPKTFLSAVHPNATYQDLASGIAHLRASIDSRSEAMRILVEDNFDRFVAVKASTDALYAEMKEGILAPDTDFATKPLRDQLKLAAVKADQVFLPVLENASKAHKLRSTLGVFDRSKFFFNLPGAIIEAVDAGRYEVALRDYKKGKFLLENRPGQLLPISSSKEGSSSQSAEEQQKRILEKVWGSVEKAMGEMRTILSAQLQDASRSIDEQEKTIEILLDLQNSDDSVWTFFDSQHKLIMDQMNNHYKTSVTNIKGRCSVQSKHVSQRRCEYLILLTFFSGKAPGNEIWQAILDMVKTVSESMLTSLPNFWKIAKSFLEGKFKKVGSSQSSNRRSPTQCRIMALDIVKLYVSLVSEFFKLSDMAIMASPGRANEPLPALLPQNSNSLTTVYFLMKILNEIQETVNDLTALDISTDSASSLRSLLDSTKWRFEDILIATWLRDANMFYYLEDWVSNSVETSTPRYLSHLEVFQRHITTAAFKIAGGVDLTPSPSLTKPQKQSQIPQAFVSKITKAFLDVLYAFLDGLVLLASDESPIVTGKMLPSEAAALSSTGTNPSEVSNITDGDIRLLLVIANFGHLTKILIPSMITQLENAFGISLEVDRQTLMTVVGELDKTLFDGYLKPKASVVTSIMRAGILDPKMDWYETPQPTEIRTYMYQTLMYLVKIHAQVSSVSEQLVERTICSLVDDLSEEALRCFKQVKRFGMGGMLRATLEIEFMHQTLTRYVTPTAAKTLSDLYNKISQAYARRAGDENLQSNLDGVKKTLADSRRATGIEFLCFRQTKTVGRPATSAGRREREKEVRHQKETRPTTARE</sequence>
<dbReference type="VEuPathDB" id="FungiDB:PLEOSDRAFT_1050172"/>
<dbReference type="InterPro" id="IPR039481">
    <property type="entry name" value="EXOC2/Sec5_N_dom"/>
</dbReference>
<dbReference type="GO" id="GO:0006887">
    <property type="term" value="P:exocytosis"/>
    <property type="evidence" value="ECO:0007669"/>
    <property type="project" value="UniProtKB-KW"/>
</dbReference>
<dbReference type="EMBL" id="KL198014">
    <property type="protein sequence ID" value="KDQ22378.1"/>
    <property type="molecule type" value="Genomic_DNA"/>
</dbReference>
<gene>
    <name evidence="7" type="ORF">PLEOSDRAFT_1050172</name>
</gene>
<dbReference type="AlphaFoldDB" id="A0A067N307"/>
<proteinExistence type="inferred from homology"/>
<dbReference type="GO" id="GO:0000145">
    <property type="term" value="C:exocyst"/>
    <property type="evidence" value="ECO:0007669"/>
    <property type="project" value="UniProtKB-UniRule"/>
</dbReference>
<feature type="compositionally biased region" description="Basic and acidic residues" evidence="5">
    <location>
        <begin position="868"/>
        <end position="889"/>
    </location>
</feature>
<evidence type="ECO:0000256" key="2">
    <source>
        <dbReference type="ARBA" id="ARBA00022448"/>
    </source>
</evidence>
<evidence type="ECO:0000256" key="3">
    <source>
        <dbReference type="ARBA" id="ARBA00022483"/>
    </source>
</evidence>
<dbReference type="STRING" id="1137138.A0A067N307"/>
<evidence type="ECO:0000313" key="8">
    <source>
        <dbReference type="Proteomes" id="UP000027073"/>
    </source>
</evidence>
<organism evidence="7 8">
    <name type="scientific">Pleurotus ostreatus (strain PC15)</name>
    <name type="common">Oyster mushroom</name>
    <dbReference type="NCBI Taxonomy" id="1137138"/>
    <lineage>
        <taxon>Eukaryota</taxon>
        <taxon>Fungi</taxon>
        <taxon>Dikarya</taxon>
        <taxon>Basidiomycota</taxon>
        <taxon>Agaricomycotina</taxon>
        <taxon>Agaricomycetes</taxon>
        <taxon>Agaricomycetidae</taxon>
        <taxon>Agaricales</taxon>
        <taxon>Pleurotineae</taxon>
        <taxon>Pleurotaceae</taxon>
        <taxon>Pleurotus</taxon>
    </lineage>
</organism>
<keyword evidence="3 4" id="KW-0268">Exocytosis</keyword>
<dbReference type="Pfam" id="PF15469">
    <property type="entry name" value="Sec5"/>
    <property type="match status" value="1"/>
</dbReference>
<dbReference type="Proteomes" id="UP000027073">
    <property type="component" value="Unassembled WGS sequence"/>
</dbReference>
<keyword evidence="4" id="KW-0653">Protein transport</keyword>
<protein>
    <recommendedName>
        <fullName evidence="4">Exocyst complex component SEC5</fullName>
    </recommendedName>
</protein>
<name>A0A067N307_PLEO1</name>
<dbReference type="PANTHER" id="PTHR13043">
    <property type="entry name" value="EXOCYST COMPLEX COMPONENT SEC5"/>
    <property type="match status" value="1"/>
</dbReference>
<keyword evidence="2 4" id="KW-0813">Transport</keyword>
<evidence type="ECO:0000256" key="5">
    <source>
        <dbReference type="SAM" id="MobiDB-lite"/>
    </source>
</evidence>
<dbReference type="InParanoid" id="A0A067N307"/>
<accession>A0A067N307</accession>
<dbReference type="HOGENOM" id="CLU_324954_0_0_1"/>
<comment type="similarity">
    <text evidence="1 4">Belongs to the SEC5 family.</text>
</comment>